<dbReference type="AlphaFoldDB" id="A0AAW9JTQ9"/>
<dbReference type="Pfam" id="PF00293">
    <property type="entry name" value="NUDIX"/>
    <property type="match status" value="1"/>
</dbReference>
<evidence type="ECO:0000313" key="3">
    <source>
        <dbReference type="EMBL" id="MDZ5758898.1"/>
    </source>
</evidence>
<dbReference type="InterPro" id="IPR020084">
    <property type="entry name" value="NUDIX_hydrolase_CS"/>
</dbReference>
<comment type="caution">
    <text evidence="3">The sequence shown here is derived from an EMBL/GenBank/DDBJ whole genome shotgun (WGS) entry which is preliminary data.</text>
</comment>
<reference evidence="3" key="1">
    <citation type="submission" date="2023-08" db="EMBL/GenBank/DDBJ databases">
        <title>Genomic characterization of piscicolin 126 produced by Carnobacterium maltaromaticum CM22 strain isolated from salmon (Salmo salar).</title>
        <authorList>
            <person name="Gonzalez-Gragera E."/>
            <person name="Garcia-Lopez J.D."/>
            <person name="Teso-Perez C."/>
            <person name="Gimenez-Hernandez I."/>
            <person name="Peralta-Sanchez J.M."/>
            <person name="Valdivia E."/>
            <person name="Montalban-Lopez M."/>
            <person name="Martin-Platero A.M."/>
            <person name="Banos A."/>
            <person name="Martinez-Bueno M."/>
        </authorList>
    </citation>
    <scope>NUCLEOTIDE SEQUENCE</scope>
    <source>
        <strain evidence="3">CM22</strain>
    </source>
</reference>
<keyword evidence="1 3" id="KW-0378">Hydrolase</keyword>
<proteinExistence type="predicted"/>
<dbReference type="InterPro" id="IPR051325">
    <property type="entry name" value="Nudix_hydrolase_domain"/>
</dbReference>
<dbReference type="InterPro" id="IPR000086">
    <property type="entry name" value="NUDIX_hydrolase_dom"/>
</dbReference>
<dbReference type="Gene3D" id="3.90.79.10">
    <property type="entry name" value="Nucleoside Triphosphate Pyrophosphohydrolase"/>
    <property type="match status" value="1"/>
</dbReference>
<dbReference type="GeneID" id="83605105"/>
<dbReference type="PROSITE" id="PS00893">
    <property type="entry name" value="NUDIX_BOX"/>
    <property type="match status" value="1"/>
</dbReference>
<evidence type="ECO:0000313" key="4">
    <source>
        <dbReference type="Proteomes" id="UP001290462"/>
    </source>
</evidence>
<dbReference type="SUPFAM" id="SSF55811">
    <property type="entry name" value="Nudix"/>
    <property type="match status" value="1"/>
</dbReference>
<dbReference type="PANTHER" id="PTHR21340:SF0">
    <property type="entry name" value="BIS(5'-NUCLEOSYL)-TETRAPHOSPHATASE [ASYMMETRICAL]"/>
    <property type="match status" value="1"/>
</dbReference>
<gene>
    <name evidence="3" type="ORF">RAK27_09550</name>
</gene>
<dbReference type="RefSeq" id="WP_015077312.1">
    <property type="nucleotide sequence ID" value="NZ_BJOJ01000067.1"/>
</dbReference>
<dbReference type="InterPro" id="IPR015797">
    <property type="entry name" value="NUDIX_hydrolase-like_dom_sf"/>
</dbReference>
<dbReference type="EMBL" id="JAVBVO010000003">
    <property type="protein sequence ID" value="MDZ5758898.1"/>
    <property type="molecule type" value="Genomic_DNA"/>
</dbReference>
<dbReference type="PROSITE" id="PS51462">
    <property type="entry name" value="NUDIX"/>
    <property type="match status" value="1"/>
</dbReference>
<name>A0AAW9JTQ9_CARML</name>
<dbReference type="GO" id="GO:0006167">
    <property type="term" value="P:AMP biosynthetic process"/>
    <property type="evidence" value="ECO:0007669"/>
    <property type="project" value="TreeGrafter"/>
</dbReference>
<protein>
    <submittedName>
        <fullName evidence="3">NUDIX hydrolase</fullName>
    </submittedName>
</protein>
<feature type="domain" description="Nudix hydrolase" evidence="2">
    <location>
        <begin position="16"/>
        <end position="146"/>
    </location>
</feature>
<dbReference type="Proteomes" id="UP001290462">
    <property type="component" value="Unassembled WGS sequence"/>
</dbReference>
<accession>A0AAW9JTQ9</accession>
<sequence length="148" mass="17254">MDVKRFGTKIDEQDYHIRIGVYILILNQAKDQLLLVSPPNGAYLLPGGEIEGNETNEETLHREVMEELGCEIEIGTYLGEAEDFYYSTFRKKYYHNPGYFYVAKSWHKKCAPLEDFNGLEWMDIPTAIEKLKRGSHKWAVEQYLALEK</sequence>
<dbReference type="PANTHER" id="PTHR21340">
    <property type="entry name" value="DIADENOSINE 5,5-P1,P4-TETRAPHOSPHATE PYROPHOSPHOHYDROLASE MUTT"/>
    <property type="match status" value="1"/>
</dbReference>
<organism evidence="3 4">
    <name type="scientific">Carnobacterium maltaromaticum</name>
    <name type="common">Carnobacterium piscicola</name>
    <dbReference type="NCBI Taxonomy" id="2751"/>
    <lineage>
        <taxon>Bacteria</taxon>
        <taxon>Bacillati</taxon>
        <taxon>Bacillota</taxon>
        <taxon>Bacilli</taxon>
        <taxon>Lactobacillales</taxon>
        <taxon>Carnobacteriaceae</taxon>
        <taxon>Carnobacterium</taxon>
    </lineage>
</organism>
<dbReference type="GO" id="GO:0004081">
    <property type="term" value="F:bis(5'-nucleosyl)-tetraphosphatase (asymmetrical) activity"/>
    <property type="evidence" value="ECO:0007669"/>
    <property type="project" value="TreeGrafter"/>
</dbReference>
<dbReference type="GO" id="GO:0006754">
    <property type="term" value="P:ATP biosynthetic process"/>
    <property type="evidence" value="ECO:0007669"/>
    <property type="project" value="TreeGrafter"/>
</dbReference>
<evidence type="ECO:0000259" key="2">
    <source>
        <dbReference type="PROSITE" id="PS51462"/>
    </source>
</evidence>
<evidence type="ECO:0000256" key="1">
    <source>
        <dbReference type="ARBA" id="ARBA00022801"/>
    </source>
</evidence>
<dbReference type="CDD" id="cd04684">
    <property type="entry name" value="NUDIX_Hydrolase"/>
    <property type="match status" value="1"/>
</dbReference>